<proteinExistence type="predicted"/>
<comment type="caution">
    <text evidence="2">The sequence shown here is derived from an EMBL/GenBank/DDBJ whole genome shotgun (WGS) entry which is preliminary data.</text>
</comment>
<dbReference type="EMBL" id="JBHMQV010000001">
    <property type="protein sequence ID" value="MFC0842472.1"/>
    <property type="molecule type" value="Genomic_DNA"/>
</dbReference>
<dbReference type="Proteomes" id="UP001589887">
    <property type="component" value="Unassembled WGS sequence"/>
</dbReference>
<evidence type="ECO:0008006" key="4">
    <source>
        <dbReference type="Google" id="ProtNLM"/>
    </source>
</evidence>
<protein>
    <recommendedName>
        <fullName evidence="4">Bacterial Ig domain-containing protein</fullName>
    </recommendedName>
</protein>
<feature type="signal peptide" evidence="1">
    <location>
        <begin position="1"/>
        <end position="30"/>
    </location>
</feature>
<evidence type="ECO:0000313" key="2">
    <source>
        <dbReference type="EMBL" id="MFC0842472.1"/>
    </source>
</evidence>
<evidence type="ECO:0000313" key="3">
    <source>
        <dbReference type="Proteomes" id="UP001589887"/>
    </source>
</evidence>
<dbReference type="RefSeq" id="WP_394316322.1">
    <property type="nucleotide sequence ID" value="NZ_JBHMQV010000001.1"/>
</dbReference>
<feature type="chain" id="PRO_5045416043" description="Bacterial Ig domain-containing protein" evidence="1">
    <location>
        <begin position="31"/>
        <end position="114"/>
    </location>
</feature>
<keyword evidence="3" id="KW-1185">Reference proteome</keyword>
<reference evidence="2 3" key="1">
    <citation type="submission" date="2024-09" db="EMBL/GenBank/DDBJ databases">
        <authorList>
            <person name="Sun Q."/>
            <person name="Mori K."/>
        </authorList>
    </citation>
    <scope>NUCLEOTIDE SEQUENCE [LARGE SCALE GENOMIC DNA]</scope>
    <source>
        <strain evidence="2 3">JCM 4557</strain>
    </source>
</reference>
<organism evidence="2 3">
    <name type="scientific">Streptomyces noboritoensis</name>
    <dbReference type="NCBI Taxonomy" id="67337"/>
    <lineage>
        <taxon>Bacteria</taxon>
        <taxon>Bacillati</taxon>
        <taxon>Actinomycetota</taxon>
        <taxon>Actinomycetes</taxon>
        <taxon>Kitasatosporales</taxon>
        <taxon>Streptomycetaceae</taxon>
        <taxon>Streptomyces</taxon>
    </lineage>
</organism>
<evidence type="ECO:0000256" key="1">
    <source>
        <dbReference type="SAM" id="SignalP"/>
    </source>
</evidence>
<name>A0ABV6T9L5_9ACTN</name>
<gene>
    <name evidence="2" type="ORF">ACFH04_01805</name>
</gene>
<sequence>MQNSGKITRLAIVAAGIVGALTVCGPMAQAAPAGHTAQISRVAGTPWSATVGFSGTISAVKNDSLVLATANGNVTFDLTQGPYRSGSVQTGLHAYVAAYAQNGTWVATAIFTYP</sequence>
<keyword evidence="1" id="KW-0732">Signal</keyword>
<accession>A0ABV6T9L5</accession>